<dbReference type="AlphaFoldDB" id="A0A432YZD7"/>
<sequence length="576" mass="63844">MVRAWLHTILLISFLLVSQLARADVSEVTATVDRNPVTANQSFVLTVTVDDDVANESFSPSKLLKDFVVGRTSVSRQTSMINGRLSKQTRFTTVLIPQSAGEYKIPEITIAGVSSEPISLQVLEAGSSQDTEQKVAFLEAQVDSEQVYLQQPITYVARLFLAADLNKGNLIPPEAENADVQQIGRDEESTQMVNGRRYKVYQRIYQITPSKSGPLTIVGARFDGEVFTQGQRSIFSSFSNTQPVSTIAETIDVEVQPVPDNWQGHWLPSELVSITQSVSPEQENYTVGEPLTISYMLTAVGVKPEQLPEIKPNFPNTVRVYPDGEETDQFTRNGVVISQKTVSFAIVPNQPGPLTVPALRLPWFNTKTGLAASAKTETLDFSVDMAEGMQAIPTEKPKGESPAQSSQASAQQPTKSKASVEIAWWKQGWFIALISLVLLVSLIINSYLMWNKGSASASKTNLRKKTEEKHELNKDKLWREFQQACSKNDAQAAKNSLLKWAARYFDKSFNSLTELSQHLSIKEASLATLQQCLYQPGNNSWNDGKMLYKEVKVSIEKGKKKAASGDKRGLPKLYNR</sequence>
<feature type="transmembrane region" description="Helical" evidence="2">
    <location>
        <begin position="429"/>
        <end position="450"/>
    </location>
</feature>
<dbReference type="Proteomes" id="UP000288058">
    <property type="component" value="Unassembled WGS sequence"/>
</dbReference>
<organism evidence="5 6">
    <name type="scientific">Idiomarina ramblicola</name>
    <dbReference type="NCBI Taxonomy" id="263724"/>
    <lineage>
        <taxon>Bacteria</taxon>
        <taxon>Pseudomonadati</taxon>
        <taxon>Pseudomonadota</taxon>
        <taxon>Gammaproteobacteria</taxon>
        <taxon>Alteromonadales</taxon>
        <taxon>Idiomarinaceae</taxon>
        <taxon>Idiomarina</taxon>
    </lineage>
</organism>
<dbReference type="OrthoDB" id="5293418at2"/>
<dbReference type="PANTHER" id="PTHR40940">
    <property type="entry name" value="PROTEIN BATD-RELATED"/>
    <property type="match status" value="1"/>
</dbReference>
<feature type="chain" id="PRO_5019346239" description="DUF7939 domain-containing protein" evidence="3">
    <location>
        <begin position="24"/>
        <end position="576"/>
    </location>
</feature>
<feature type="region of interest" description="Disordered" evidence="1">
    <location>
        <begin position="393"/>
        <end position="412"/>
    </location>
</feature>
<dbReference type="InterPro" id="IPR025738">
    <property type="entry name" value="BatD"/>
</dbReference>
<protein>
    <recommendedName>
        <fullName evidence="4">DUF7939 domain-containing protein</fullName>
    </recommendedName>
</protein>
<comment type="caution">
    <text evidence="5">The sequence shown here is derived from an EMBL/GenBank/DDBJ whole genome shotgun (WGS) entry which is preliminary data.</text>
</comment>
<evidence type="ECO:0000313" key="5">
    <source>
        <dbReference type="EMBL" id="RUO68947.1"/>
    </source>
</evidence>
<feature type="compositionally biased region" description="Low complexity" evidence="1">
    <location>
        <begin position="401"/>
        <end position="412"/>
    </location>
</feature>
<dbReference type="Pfam" id="PF13584">
    <property type="entry name" value="BatD"/>
    <property type="match status" value="2"/>
</dbReference>
<reference evidence="6" key="1">
    <citation type="journal article" date="2018" name="Front. Microbiol.">
        <title>Genome-Based Analysis Reveals the Taxonomy and Diversity of the Family Idiomarinaceae.</title>
        <authorList>
            <person name="Liu Y."/>
            <person name="Lai Q."/>
            <person name="Shao Z."/>
        </authorList>
    </citation>
    <scope>NUCLEOTIDE SEQUENCE [LARGE SCALE GENOMIC DNA]</scope>
    <source>
        <strain evidence="6">R22</strain>
    </source>
</reference>
<feature type="signal peptide" evidence="3">
    <location>
        <begin position="1"/>
        <end position="23"/>
    </location>
</feature>
<dbReference type="EMBL" id="PIQC01000005">
    <property type="protein sequence ID" value="RUO68947.1"/>
    <property type="molecule type" value="Genomic_DNA"/>
</dbReference>
<evidence type="ECO:0000256" key="1">
    <source>
        <dbReference type="SAM" id="MobiDB-lite"/>
    </source>
</evidence>
<evidence type="ECO:0000313" key="6">
    <source>
        <dbReference type="Proteomes" id="UP000288058"/>
    </source>
</evidence>
<proteinExistence type="predicted"/>
<keyword evidence="2" id="KW-0472">Membrane</keyword>
<evidence type="ECO:0000256" key="3">
    <source>
        <dbReference type="SAM" id="SignalP"/>
    </source>
</evidence>
<keyword evidence="2" id="KW-1133">Transmembrane helix</keyword>
<dbReference type="RefSeq" id="WP_126782161.1">
    <property type="nucleotide sequence ID" value="NZ_PIQC01000005.1"/>
</dbReference>
<dbReference type="Pfam" id="PF25607">
    <property type="entry name" value="DUF7939"/>
    <property type="match status" value="1"/>
</dbReference>
<name>A0A432YZD7_9GAMM</name>
<gene>
    <name evidence="5" type="ORF">CWI78_08555</name>
</gene>
<dbReference type="InterPro" id="IPR057699">
    <property type="entry name" value="DUF7939"/>
</dbReference>
<accession>A0A432YZD7</accession>
<feature type="domain" description="DUF7939" evidence="4">
    <location>
        <begin position="475"/>
        <end position="552"/>
    </location>
</feature>
<evidence type="ECO:0000256" key="2">
    <source>
        <dbReference type="SAM" id="Phobius"/>
    </source>
</evidence>
<dbReference type="PANTHER" id="PTHR40940:SF1">
    <property type="entry name" value="PROTEIN BATD"/>
    <property type="match status" value="1"/>
</dbReference>
<keyword evidence="6" id="KW-1185">Reference proteome</keyword>
<keyword evidence="3" id="KW-0732">Signal</keyword>
<keyword evidence="2" id="KW-0812">Transmembrane</keyword>
<feature type="compositionally biased region" description="Basic and acidic residues" evidence="1">
    <location>
        <begin position="557"/>
        <end position="569"/>
    </location>
</feature>
<feature type="region of interest" description="Disordered" evidence="1">
    <location>
        <begin position="557"/>
        <end position="576"/>
    </location>
</feature>
<evidence type="ECO:0000259" key="4">
    <source>
        <dbReference type="Pfam" id="PF25607"/>
    </source>
</evidence>